<name>A0A1E1LKS8_9HELO</name>
<gene>
    <name evidence="2" type="ORF">RAG0_15361</name>
</gene>
<evidence type="ECO:0000313" key="3">
    <source>
        <dbReference type="Proteomes" id="UP000178912"/>
    </source>
</evidence>
<feature type="compositionally biased region" description="Polar residues" evidence="1">
    <location>
        <begin position="246"/>
        <end position="268"/>
    </location>
</feature>
<organism evidence="2 3">
    <name type="scientific">Rhynchosporium agropyri</name>
    <dbReference type="NCBI Taxonomy" id="914238"/>
    <lineage>
        <taxon>Eukaryota</taxon>
        <taxon>Fungi</taxon>
        <taxon>Dikarya</taxon>
        <taxon>Ascomycota</taxon>
        <taxon>Pezizomycotina</taxon>
        <taxon>Leotiomycetes</taxon>
        <taxon>Helotiales</taxon>
        <taxon>Ploettnerulaceae</taxon>
        <taxon>Rhynchosporium</taxon>
    </lineage>
</organism>
<dbReference type="AlphaFoldDB" id="A0A1E1LKS8"/>
<dbReference type="Proteomes" id="UP000178912">
    <property type="component" value="Unassembled WGS sequence"/>
</dbReference>
<keyword evidence="3" id="KW-1185">Reference proteome</keyword>
<proteinExistence type="predicted"/>
<feature type="region of interest" description="Disordered" evidence="1">
    <location>
        <begin position="243"/>
        <end position="268"/>
    </location>
</feature>
<feature type="region of interest" description="Disordered" evidence="1">
    <location>
        <begin position="114"/>
        <end position="183"/>
    </location>
</feature>
<dbReference type="EMBL" id="FJUX01000136">
    <property type="protein sequence ID" value="CZT11111.1"/>
    <property type="molecule type" value="Genomic_DNA"/>
</dbReference>
<feature type="compositionally biased region" description="Polar residues" evidence="1">
    <location>
        <begin position="148"/>
        <end position="157"/>
    </location>
</feature>
<accession>A0A1E1LKS8</accession>
<feature type="compositionally biased region" description="Polar residues" evidence="1">
    <location>
        <begin position="119"/>
        <end position="131"/>
    </location>
</feature>
<evidence type="ECO:0000256" key="1">
    <source>
        <dbReference type="SAM" id="MobiDB-lite"/>
    </source>
</evidence>
<protein>
    <submittedName>
        <fullName evidence="2">Uncharacterized protein</fullName>
    </submittedName>
</protein>
<evidence type="ECO:0000313" key="2">
    <source>
        <dbReference type="EMBL" id="CZT11111.1"/>
    </source>
</evidence>
<sequence length="509" mass="55479">MDTTKGSPDYGRDKVKIELPSAGDHYRRLVSEDLLQSRHLSRLELQSDRIRGLPCIYNNSEPVSEPDFDGDAPRVMPEIVHGDNPRHIPVSLAKLELLSTASSAGLPLLHLSSSAPSSTGQYSCNTTTHLATPSGEPMPARLAREATPATTSFTSSRVIDGVDPGDGEGGGAGERKTVPTDGHLGVTSRAAPVCIRLLMLYIKSRGIENGQLAEDLVAQDKWYLSGVKEALRIRARFHGRIHSRRSSTASRQPSFQFPTPTSHQTCDSQAPLTAAPLTAAPLTPAAVAPGMNEHNTPNERIHGMISSRMSSILPLSNETNQMALKPSYRAPEESLAVPEIVYPEQRQERIHHSRQQQQQWQAYPAYQQQLPRQGQLQCQYQHFAKLPANNQQNRQDQLLGFTNSWSGQMQPPATSMKRAALNPAQGQQGQVSGQFGQFENNYIVPSGDGCNPGGRAMLEAIGLYLSDGVDILDGCRGDLDPLSGMKIEDSFQMNHEPFGGDDFGYGNGT</sequence>
<reference evidence="3" key="1">
    <citation type="submission" date="2016-03" db="EMBL/GenBank/DDBJ databases">
        <authorList>
            <person name="Guldener U."/>
        </authorList>
    </citation>
    <scope>NUCLEOTIDE SEQUENCE [LARGE SCALE GENOMIC DNA]</scope>
    <source>
        <strain evidence="3">04CH-RAC-A.6.1</strain>
    </source>
</reference>